<keyword evidence="4 6" id="KW-0378">Hydrolase</keyword>
<dbReference type="InterPro" id="IPR013739">
    <property type="entry name" value="Beta_galactosidase_C"/>
</dbReference>
<feature type="active site" description="Proton donor" evidence="7">
    <location>
        <position position="163"/>
    </location>
</feature>
<dbReference type="InterPro" id="IPR013780">
    <property type="entry name" value="Glyco_hydro_b"/>
</dbReference>
<dbReference type="CDD" id="cd03143">
    <property type="entry name" value="A4_beta-galactosidase_middle_domain"/>
    <property type="match status" value="1"/>
</dbReference>
<dbReference type="SUPFAM" id="SSF52317">
    <property type="entry name" value="Class I glutamine amidotransferase-like"/>
    <property type="match status" value="1"/>
</dbReference>
<keyword evidence="9" id="KW-0862">Zinc</keyword>
<feature type="binding site" evidence="8">
    <location>
        <position position="162"/>
    </location>
    <ligand>
        <name>substrate</name>
    </ligand>
</feature>
<feature type="domain" description="Beta-galactosidase C-terminal" evidence="12">
    <location>
        <begin position="626"/>
        <end position="683"/>
    </location>
</feature>
<dbReference type="GO" id="GO:0046872">
    <property type="term" value="F:metal ion binding"/>
    <property type="evidence" value="ECO:0007669"/>
    <property type="project" value="UniProtKB-KW"/>
</dbReference>
<feature type="binding site" evidence="8">
    <location>
        <position position="124"/>
    </location>
    <ligand>
        <name>substrate</name>
    </ligand>
</feature>
<evidence type="ECO:0000256" key="2">
    <source>
        <dbReference type="ARBA" id="ARBA00005940"/>
    </source>
</evidence>
<evidence type="ECO:0000313" key="14">
    <source>
        <dbReference type="Proteomes" id="UP000306509"/>
    </source>
</evidence>
<evidence type="ECO:0000256" key="3">
    <source>
        <dbReference type="ARBA" id="ARBA00012756"/>
    </source>
</evidence>
<dbReference type="InterPro" id="IPR029062">
    <property type="entry name" value="Class_I_gatase-like"/>
</dbReference>
<organism evidence="13 14">
    <name type="scientific">Robinsoniella peoriensis</name>
    <dbReference type="NCBI Taxonomy" id="180332"/>
    <lineage>
        <taxon>Bacteria</taxon>
        <taxon>Bacillati</taxon>
        <taxon>Bacillota</taxon>
        <taxon>Clostridia</taxon>
        <taxon>Lachnospirales</taxon>
        <taxon>Lachnospiraceae</taxon>
        <taxon>Robinsoniella</taxon>
    </lineage>
</organism>
<name>A0A4U8Q8Z7_9FIRM</name>
<dbReference type="GO" id="GO:0004565">
    <property type="term" value="F:beta-galactosidase activity"/>
    <property type="evidence" value="ECO:0007669"/>
    <property type="project" value="UniProtKB-EC"/>
</dbReference>
<dbReference type="Gene3D" id="3.20.20.80">
    <property type="entry name" value="Glycosidases"/>
    <property type="match status" value="1"/>
</dbReference>
<gene>
    <name evidence="13" type="primary">bgaP_2</name>
    <name evidence="13" type="ORF">DSM106044_02475</name>
</gene>
<keyword evidence="14" id="KW-1185">Reference proteome</keyword>
<evidence type="ECO:0000313" key="13">
    <source>
        <dbReference type="EMBL" id="TLD00643.1"/>
    </source>
</evidence>
<feature type="binding site" evidence="9">
    <location>
        <position position="173"/>
    </location>
    <ligand>
        <name>Zn(2+)</name>
        <dbReference type="ChEBI" id="CHEBI:29105"/>
    </ligand>
</feature>
<comment type="caution">
    <text evidence="13">The sequence shown here is derived from an EMBL/GenBank/DDBJ whole genome shotgun (WGS) entry which is preliminary data.</text>
</comment>
<sequence length="686" mass="78082">MEMFKENKGEVLIMHSKKTPFVLYGGDYNPEQWDDATIEQDMQLFKKAGINLVTLPVFAWAKIEPREGEYHFEWLDKILQKLWENKIYVIMATPTTAQPAWLSKNYPEVLPVDIAGRKRTHGMRVFFCVNSEKYRERAAAIADEMAKRYSAYPGLVAWHVANEYGTYCYCENCQRKFRIWLEKRYGTIENLNDKWNTAFWGRIVYDFDEIMLPTELNDDYRFNPAIQLDYMRFVTDSTVECYLNEADILKKYTPDLPVFSNISGFIKKLNQFKMVENMDAAGWDNYPGPRDERSLPALKHDIMRALKDGKSYIIAEQSPNQQNWQPYNKLKRPGEVRTIAYQGLARGADACLFFQMRQSVGGQEKFHGAVISHAGTDDTRIYREIAGLGQELQKLGDSFLEGKIEAKAAFLFDWDSWWALELTSGPTQDMDYLAQVHKYYKAFYEKNIPVDIIKVTADLSKYKIVVAPLLYMMKPGVAEKIEKFTADGGTFLATYMTGVVDENDRCIFGAAPGELSGTLGLWVEETDAMFPDEQNSILVNVKSLPLKEKYKSGFLCDVIRPTTAKTLAVYGKDFYKGVPCITVNELGNGKAYYLGCEPEDAFLSDFIGRLCEDQGLAPLFETGGEVELSTRAGKDGDVTFVINHGVDTGWINLGTQKYKNLLNDELLSGTCNIGGRDVLVIRKQGK</sequence>
<dbReference type="PANTHER" id="PTHR36447:SF1">
    <property type="entry name" value="BETA-GALACTOSIDASE GANA"/>
    <property type="match status" value="1"/>
</dbReference>
<dbReference type="InterPro" id="IPR017853">
    <property type="entry name" value="GH"/>
</dbReference>
<feature type="binding site" evidence="9">
    <location>
        <position position="170"/>
    </location>
    <ligand>
        <name>Zn(2+)</name>
        <dbReference type="ChEBI" id="CHEBI:29105"/>
    </ligand>
</feature>
<dbReference type="InterPro" id="IPR013529">
    <property type="entry name" value="Glyco_hydro_42_N"/>
</dbReference>
<proteinExistence type="inferred from homology"/>
<feature type="active site" description="Nucleophile" evidence="7">
    <location>
        <position position="316"/>
    </location>
</feature>
<evidence type="ECO:0000256" key="4">
    <source>
        <dbReference type="ARBA" id="ARBA00022801"/>
    </source>
</evidence>
<dbReference type="PANTHER" id="PTHR36447">
    <property type="entry name" value="BETA-GALACTOSIDASE GANA"/>
    <property type="match status" value="1"/>
</dbReference>
<dbReference type="Gene3D" id="3.40.50.880">
    <property type="match status" value="1"/>
</dbReference>
<dbReference type="STRING" id="180332.GCA_000797495_05017"/>
<dbReference type="GO" id="GO:0006012">
    <property type="term" value="P:galactose metabolic process"/>
    <property type="evidence" value="ECO:0007669"/>
    <property type="project" value="InterPro"/>
</dbReference>
<keyword evidence="5 6" id="KW-0326">Glycosidase</keyword>
<feature type="domain" description="Beta-galactosidase trimerisation" evidence="11">
    <location>
        <begin position="406"/>
        <end position="616"/>
    </location>
</feature>
<dbReference type="PIRSF" id="PIRSF001084">
    <property type="entry name" value="B-galactosidase"/>
    <property type="match status" value="1"/>
</dbReference>
<evidence type="ECO:0000259" key="10">
    <source>
        <dbReference type="Pfam" id="PF02449"/>
    </source>
</evidence>
<evidence type="ECO:0000259" key="12">
    <source>
        <dbReference type="Pfam" id="PF08533"/>
    </source>
</evidence>
<comment type="catalytic activity">
    <reaction evidence="1 6">
        <text>Hydrolysis of terminal non-reducing beta-D-galactose residues in beta-D-galactosides.</text>
        <dbReference type="EC" id="3.2.1.23"/>
    </reaction>
</comment>
<evidence type="ECO:0000259" key="11">
    <source>
        <dbReference type="Pfam" id="PF08532"/>
    </source>
</evidence>
<dbReference type="InterPro" id="IPR003476">
    <property type="entry name" value="Glyco_hydro_42"/>
</dbReference>
<evidence type="ECO:0000256" key="7">
    <source>
        <dbReference type="PIRSR" id="PIRSR001084-1"/>
    </source>
</evidence>
<feature type="binding site" evidence="9">
    <location>
        <position position="128"/>
    </location>
    <ligand>
        <name>Zn(2+)</name>
        <dbReference type="ChEBI" id="CHEBI:29105"/>
    </ligand>
</feature>
<reference evidence="13 14" key="1">
    <citation type="journal article" date="2019" name="Anaerobe">
        <title>Detection of Robinsoniella peoriensis in multiple bone samples of a trauma patient.</title>
        <authorList>
            <person name="Schrottner P."/>
            <person name="Hartwich K."/>
            <person name="Bunk B."/>
            <person name="Schober I."/>
            <person name="Helbig S."/>
            <person name="Rudolph W.W."/>
            <person name="Gunzer F."/>
        </authorList>
    </citation>
    <scope>NUCLEOTIDE SEQUENCE [LARGE SCALE GENOMIC DNA]</scope>
    <source>
        <strain evidence="13 14">DSM 106044</strain>
    </source>
</reference>
<evidence type="ECO:0000256" key="9">
    <source>
        <dbReference type="PIRSR" id="PIRSR001084-3"/>
    </source>
</evidence>
<dbReference type="SUPFAM" id="SSF51445">
    <property type="entry name" value="(Trans)glycosidases"/>
    <property type="match status" value="1"/>
</dbReference>
<evidence type="ECO:0000256" key="6">
    <source>
        <dbReference type="PIRNR" id="PIRNR001084"/>
    </source>
</evidence>
<dbReference type="Gene3D" id="2.60.40.1180">
    <property type="entry name" value="Golgi alpha-mannosidase II"/>
    <property type="match status" value="1"/>
</dbReference>
<dbReference type="Pfam" id="PF02449">
    <property type="entry name" value="Glyco_hydro_42"/>
    <property type="match status" value="1"/>
</dbReference>
<feature type="binding site" evidence="8">
    <location>
        <position position="324"/>
    </location>
    <ligand>
        <name>substrate</name>
    </ligand>
</feature>
<dbReference type="AlphaFoldDB" id="A0A4U8Q8Z7"/>
<feature type="domain" description="Glycoside hydrolase family 42 N-terminal" evidence="10">
    <location>
        <begin position="27"/>
        <end position="395"/>
    </location>
</feature>
<evidence type="ECO:0000256" key="1">
    <source>
        <dbReference type="ARBA" id="ARBA00001412"/>
    </source>
</evidence>
<dbReference type="Pfam" id="PF08532">
    <property type="entry name" value="Glyco_hydro_42M"/>
    <property type="match status" value="1"/>
</dbReference>
<dbReference type="GO" id="GO:0009341">
    <property type="term" value="C:beta-galactosidase complex"/>
    <property type="evidence" value="ECO:0007669"/>
    <property type="project" value="InterPro"/>
</dbReference>
<accession>A0A4U8Q8Z7</accession>
<dbReference type="Pfam" id="PF08533">
    <property type="entry name" value="Glyco_hydro_42C"/>
    <property type="match status" value="1"/>
</dbReference>
<dbReference type="Proteomes" id="UP000306509">
    <property type="component" value="Unassembled WGS sequence"/>
</dbReference>
<keyword evidence="9" id="KW-0479">Metal-binding</keyword>
<feature type="binding site" evidence="9">
    <location>
        <position position="168"/>
    </location>
    <ligand>
        <name>Zn(2+)</name>
        <dbReference type="ChEBI" id="CHEBI:29105"/>
    </ligand>
</feature>
<comment type="similarity">
    <text evidence="2 6">Belongs to the glycosyl hydrolase 42 family.</text>
</comment>
<dbReference type="EMBL" id="QGQD01000051">
    <property type="protein sequence ID" value="TLD00643.1"/>
    <property type="molecule type" value="Genomic_DNA"/>
</dbReference>
<dbReference type="EC" id="3.2.1.23" evidence="3 6"/>
<protein>
    <recommendedName>
        <fullName evidence="3 6">Beta-galactosidase</fullName>
        <shortName evidence="6">Beta-gal</shortName>
        <ecNumber evidence="3 6">3.2.1.23</ecNumber>
    </recommendedName>
</protein>
<dbReference type="InterPro" id="IPR013738">
    <property type="entry name" value="Beta_galactosidase_Trimer"/>
</dbReference>
<evidence type="ECO:0000256" key="5">
    <source>
        <dbReference type="ARBA" id="ARBA00023295"/>
    </source>
</evidence>
<evidence type="ECO:0000256" key="8">
    <source>
        <dbReference type="PIRSR" id="PIRSR001084-2"/>
    </source>
</evidence>